<dbReference type="Pfam" id="PF20237">
    <property type="entry name" value="DUF6594"/>
    <property type="match status" value="1"/>
</dbReference>
<dbReference type="AlphaFoldDB" id="A0A3N4HTC9"/>
<dbReference type="OrthoDB" id="5342093at2759"/>
<evidence type="ECO:0000256" key="3">
    <source>
        <dbReference type="SAM" id="Phobius"/>
    </source>
</evidence>
<reference evidence="5 6" key="1">
    <citation type="journal article" date="2018" name="Nat. Ecol. Evol.">
        <title>Pezizomycetes genomes reveal the molecular basis of ectomycorrhizal truffle lifestyle.</title>
        <authorList>
            <person name="Murat C."/>
            <person name="Payen T."/>
            <person name="Noel B."/>
            <person name="Kuo A."/>
            <person name="Morin E."/>
            <person name="Chen J."/>
            <person name="Kohler A."/>
            <person name="Krizsan K."/>
            <person name="Balestrini R."/>
            <person name="Da Silva C."/>
            <person name="Montanini B."/>
            <person name="Hainaut M."/>
            <person name="Levati E."/>
            <person name="Barry K.W."/>
            <person name="Belfiori B."/>
            <person name="Cichocki N."/>
            <person name="Clum A."/>
            <person name="Dockter R.B."/>
            <person name="Fauchery L."/>
            <person name="Guy J."/>
            <person name="Iotti M."/>
            <person name="Le Tacon F."/>
            <person name="Lindquist E.A."/>
            <person name="Lipzen A."/>
            <person name="Malagnac F."/>
            <person name="Mello A."/>
            <person name="Molinier V."/>
            <person name="Miyauchi S."/>
            <person name="Poulain J."/>
            <person name="Riccioni C."/>
            <person name="Rubini A."/>
            <person name="Sitrit Y."/>
            <person name="Splivallo R."/>
            <person name="Traeger S."/>
            <person name="Wang M."/>
            <person name="Zifcakova L."/>
            <person name="Wipf D."/>
            <person name="Zambonelli A."/>
            <person name="Paolocci F."/>
            <person name="Nowrousian M."/>
            <person name="Ottonello S."/>
            <person name="Baldrian P."/>
            <person name="Spatafora J.W."/>
            <person name="Henrissat B."/>
            <person name="Nagy L.G."/>
            <person name="Aury J.M."/>
            <person name="Wincker P."/>
            <person name="Grigoriev I.V."/>
            <person name="Bonfante P."/>
            <person name="Martin F.M."/>
        </authorList>
    </citation>
    <scope>NUCLEOTIDE SEQUENCE [LARGE SCALE GENOMIC DNA]</scope>
    <source>
        <strain evidence="5 6">RN42</strain>
    </source>
</reference>
<proteinExistence type="predicted"/>
<feature type="compositionally biased region" description="Polar residues" evidence="2">
    <location>
        <begin position="19"/>
        <end position="36"/>
    </location>
</feature>
<keyword evidence="3" id="KW-1133">Transmembrane helix</keyword>
<evidence type="ECO:0000313" key="6">
    <source>
        <dbReference type="Proteomes" id="UP000275078"/>
    </source>
</evidence>
<dbReference type="InterPro" id="IPR046529">
    <property type="entry name" value="DUF6594"/>
</dbReference>
<evidence type="ECO:0000313" key="5">
    <source>
        <dbReference type="EMBL" id="RPA77095.1"/>
    </source>
</evidence>
<evidence type="ECO:0000259" key="4">
    <source>
        <dbReference type="Pfam" id="PF20237"/>
    </source>
</evidence>
<organism evidence="5 6">
    <name type="scientific">Ascobolus immersus RN42</name>
    <dbReference type="NCBI Taxonomy" id="1160509"/>
    <lineage>
        <taxon>Eukaryota</taxon>
        <taxon>Fungi</taxon>
        <taxon>Dikarya</taxon>
        <taxon>Ascomycota</taxon>
        <taxon>Pezizomycotina</taxon>
        <taxon>Pezizomycetes</taxon>
        <taxon>Pezizales</taxon>
        <taxon>Ascobolaceae</taxon>
        <taxon>Ascobolus</taxon>
    </lineage>
</organism>
<keyword evidence="3" id="KW-0812">Transmembrane</keyword>
<sequence>MVAQFPLITHLLQRPIQNSQQTMNANASSSTDTETQPLVPGITHDDSEARAAADTAVAVPDGSERQSSDDQTTQQTPSYLSRIGQLLRRRFIFKSPFSARPAFERDIERLVVEDFPMGYPRAAAFMNCDNTGSFHIYRRFMYLRTRVLMKKQEEIRSLEADLEDLDARSGEQNRRNLVDLVRELEQHSQKSPSERIILLEKAEKLLRDYDGLLFRHHKILSLRKPREADRVSVQSYICSGKVMFVEDQASYIKHDYDLASLAPSTTCNWFLGISWPLLKVLYRIPGFQRLICSKEDQLRSRDPEIKFVTAWRACVLLALLVIMLTGGLWVIWKVSLARFAAL</sequence>
<accession>A0A3N4HTC9</accession>
<name>A0A3N4HTC9_ASCIM</name>
<keyword evidence="3" id="KW-0472">Membrane</keyword>
<dbReference type="EMBL" id="ML119732">
    <property type="protein sequence ID" value="RPA77095.1"/>
    <property type="molecule type" value="Genomic_DNA"/>
</dbReference>
<feature type="coiled-coil region" evidence="1">
    <location>
        <begin position="148"/>
        <end position="175"/>
    </location>
</feature>
<keyword evidence="6" id="KW-1185">Reference proteome</keyword>
<keyword evidence="1" id="KW-0175">Coiled coil</keyword>
<dbReference type="PANTHER" id="PTHR34502:SF3">
    <property type="entry name" value="DUF6594 DOMAIN-CONTAINING PROTEIN"/>
    <property type="match status" value="1"/>
</dbReference>
<dbReference type="PANTHER" id="PTHR34502">
    <property type="entry name" value="DUF6594 DOMAIN-CONTAINING PROTEIN-RELATED"/>
    <property type="match status" value="1"/>
</dbReference>
<feature type="domain" description="DUF6594" evidence="4">
    <location>
        <begin position="119"/>
        <end position="334"/>
    </location>
</feature>
<feature type="region of interest" description="Disordered" evidence="2">
    <location>
        <begin position="19"/>
        <end position="79"/>
    </location>
</feature>
<protein>
    <recommendedName>
        <fullName evidence="4">DUF6594 domain-containing protein</fullName>
    </recommendedName>
</protein>
<gene>
    <name evidence="5" type="ORF">BJ508DRAFT_175081</name>
</gene>
<feature type="transmembrane region" description="Helical" evidence="3">
    <location>
        <begin position="310"/>
        <end position="332"/>
    </location>
</feature>
<evidence type="ECO:0000256" key="1">
    <source>
        <dbReference type="SAM" id="Coils"/>
    </source>
</evidence>
<evidence type="ECO:0000256" key="2">
    <source>
        <dbReference type="SAM" id="MobiDB-lite"/>
    </source>
</evidence>
<dbReference type="Proteomes" id="UP000275078">
    <property type="component" value="Unassembled WGS sequence"/>
</dbReference>
<feature type="compositionally biased region" description="Low complexity" evidence="2">
    <location>
        <begin position="52"/>
        <end position="61"/>
    </location>
</feature>